<proteinExistence type="predicted"/>
<gene>
    <name evidence="2" type="ORF">UFOPK3574_00939</name>
</gene>
<accession>A0A6J5ZF69</accession>
<dbReference type="SUPFAM" id="SSF53474">
    <property type="entry name" value="alpha/beta-Hydrolases"/>
    <property type="match status" value="1"/>
</dbReference>
<protein>
    <submittedName>
        <fullName evidence="2">Unannotated protein</fullName>
    </submittedName>
</protein>
<sequence>MKKTAAQSNIRFKMNITLTRIPAKREAAPHIALIHGMGSAATAWKPLTPRLLNHFNVITVDLPGHGESAFTKGQAMDPASIAEQVVHQIENEFGLTKFDLVGNSWGGWIALEMAANFPKHISSVTALAPAGFWLASYVQRAPGTATLQFLAKNSAVLAPRYLKFEWARKIGFEDVSPHWRSFTYELCLDATKAMANSKGYFPAWDGMLGKRFDSRIDKDIPVKIIFGDADNTLPATTCQERAMAPEHSQWITLTKCGHAPMWDNVETVADHILDIAGIKR</sequence>
<dbReference type="PANTHER" id="PTHR43798">
    <property type="entry name" value="MONOACYLGLYCEROL LIPASE"/>
    <property type="match status" value="1"/>
</dbReference>
<dbReference type="Pfam" id="PF12697">
    <property type="entry name" value="Abhydrolase_6"/>
    <property type="match status" value="1"/>
</dbReference>
<reference evidence="2" key="1">
    <citation type="submission" date="2020-05" db="EMBL/GenBank/DDBJ databases">
        <authorList>
            <person name="Chiriac C."/>
            <person name="Salcher M."/>
            <person name="Ghai R."/>
            <person name="Kavagutti S V."/>
        </authorList>
    </citation>
    <scope>NUCLEOTIDE SEQUENCE</scope>
</reference>
<dbReference type="PRINTS" id="PR00111">
    <property type="entry name" value="ABHYDROLASE"/>
</dbReference>
<dbReference type="InterPro" id="IPR050266">
    <property type="entry name" value="AB_hydrolase_sf"/>
</dbReference>
<dbReference type="AlphaFoldDB" id="A0A6J5ZF69"/>
<dbReference type="InterPro" id="IPR029058">
    <property type="entry name" value="AB_hydrolase_fold"/>
</dbReference>
<name>A0A6J5ZF69_9ZZZZ</name>
<evidence type="ECO:0000259" key="1">
    <source>
        <dbReference type="Pfam" id="PF12697"/>
    </source>
</evidence>
<organism evidence="2">
    <name type="scientific">freshwater metagenome</name>
    <dbReference type="NCBI Taxonomy" id="449393"/>
    <lineage>
        <taxon>unclassified sequences</taxon>
        <taxon>metagenomes</taxon>
        <taxon>ecological metagenomes</taxon>
    </lineage>
</organism>
<evidence type="ECO:0000313" key="2">
    <source>
        <dbReference type="EMBL" id="CAB4341241.1"/>
    </source>
</evidence>
<dbReference type="InterPro" id="IPR000073">
    <property type="entry name" value="AB_hydrolase_1"/>
</dbReference>
<dbReference type="EMBL" id="CAESAF010000125">
    <property type="protein sequence ID" value="CAB4341241.1"/>
    <property type="molecule type" value="Genomic_DNA"/>
</dbReference>
<dbReference type="Gene3D" id="3.40.50.1820">
    <property type="entry name" value="alpha/beta hydrolase"/>
    <property type="match status" value="1"/>
</dbReference>
<feature type="domain" description="AB hydrolase-1" evidence="1">
    <location>
        <begin position="33"/>
        <end position="270"/>
    </location>
</feature>